<keyword evidence="6 17" id="KW-0547">Nucleotide-binding</keyword>
<dbReference type="EMBL" id="BAQJ01000014">
    <property type="protein sequence ID" value="GBQ66420.1"/>
    <property type="molecule type" value="Genomic_DNA"/>
</dbReference>
<gene>
    <name evidence="17" type="primary">nnrD</name>
    <name evidence="18" type="synonym">nnrE</name>
    <name evidence="22" type="ORF">AA0521_0734</name>
</gene>
<evidence type="ECO:0000256" key="18">
    <source>
        <dbReference type="HAMAP-Rule" id="MF_01966"/>
    </source>
</evidence>
<dbReference type="GO" id="GO:0016301">
    <property type="term" value="F:kinase activity"/>
    <property type="evidence" value="ECO:0007669"/>
    <property type="project" value="UniProtKB-KW"/>
</dbReference>
<evidence type="ECO:0000256" key="2">
    <source>
        <dbReference type="ARBA" id="ARBA00000909"/>
    </source>
</evidence>
<keyword evidence="8 17" id="KW-0521">NADP</keyword>
<evidence type="ECO:0000256" key="17">
    <source>
        <dbReference type="HAMAP-Rule" id="MF_01965"/>
    </source>
</evidence>
<dbReference type="Pfam" id="PF01256">
    <property type="entry name" value="Carb_kinase"/>
    <property type="match status" value="1"/>
</dbReference>
<evidence type="ECO:0000256" key="3">
    <source>
        <dbReference type="ARBA" id="ARBA00006001"/>
    </source>
</evidence>
<keyword evidence="12 17" id="KW-0456">Lyase</keyword>
<feature type="domain" description="YjeF C-terminal" evidence="20">
    <location>
        <begin position="238"/>
        <end position="503"/>
    </location>
</feature>
<evidence type="ECO:0000256" key="12">
    <source>
        <dbReference type="ARBA" id="ARBA00023239"/>
    </source>
</evidence>
<keyword evidence="10 17" id="KW-0520">NAD</keyword>
<feature type="binding site" evidence="17">
    <location>
        <position position="377"/>
    </location>
    <ligand>
        <name>(6S)-NADPHX</name>
        <dbReference type="ChEBI" id="CHEBI:64076"/>
    </ligand>
</feature>
<dbReference type="Gene3D" id="3.40.1190.20">
    <property type="match status" value="1"/>
</dbReference>
<dbReference type="PANTHER" id="PTHR12592">
    <property type="entry name" value="ATP-DEPENDENT (S)-NAD(P)H-HYDRATE DEHYDRATASE FAMILY MEMBER"/>
    <property type="match status" value="1"/>
</dbReference>
<evidence type="ECO:0000313" key="22">
    <source>
        <dbReference type="EMBL" id="GBQ66420.1"/>
    </source>
</evidence>
<feature type="binding site" evidence="18">
    <location>
        <position position="144"/>
    </location>
    <ligand>
        <name>K(+)</name>
        <dbReference type="ChEBI" id="CHEBI:29103"/>
    </ligand>
</feature>
<dbReference type="PROSITE" id="PS51385">
    <property type="entry name" value="YJEF_N"/>
    <property type="match status" value="1"/>
</dbReference>
<dbReference type="Proteomes" id="UP001061452">
    <property type="component" value="Unassembled WGS sequence"/>
</dbReference>
<evidence type="ECO:0000256" key="7">
    <source>
        <dbReference type="ARBA" id="ARBA00022840"/>
    </source>
</evidence>
<feature type="binding site" evidence="17">
    <location>
        <position position="439"/>
    </location>
    <ligand>
        <name>AMP</name>
        <dbReference type="ChEBI" id="CHEBI:456215"/>
    </ligand>
</feature>
<feature type="binding site" evidence="17">
    <location>
        <position position="440"/>
    </location>
    <ligand>
        <name>(6S)-NADPHX</name>
        <dbReference type="ChEBI" id="CHEBI:64076"/>
    </ligand>
</feature>
<dbReference type="NCBIfam" id="TIGR00196">
    <property type="entry name" value="yjeF_cterm"/>
    <property type="match status" value="1"/>
</dbReference>
<dbReference type="InterPro" id="IPR000631">
    <property type="entry name" value="CARKD"/>
</dbReference>
<keyword evidence="11 18" id="KW-0413">Isomerase</keyword>
<evidence type="ECO:0000256" key="13">
    <source>
        <dbReference type="ARBA" id="ARBA00023268"/>
    </source>
</evidence>
<comment type="similarity">
    <text evidence="3 19">In the N-terminal section; belongs to the NnrE/AIBP family.</text>
</comment>
<comment type="function">
    <text evidence="18">Catalyzes the epimerization of the S- and R-forms of NAD(P)HX, a damaged form of NAD(P)H that is a result of enzymatic or heat-dependent hydration. This is a prerequisite for the S-specific NAD(P)H-hydrate dehydratase to allow the repair of both epimers of NAD(P)HX.</text>
</comment>
<comment type="function">
    <text evidence="14 19">Bifunctional enzyme that catalyzes the epimerization of the S- and R-forms of NAD(P)HX and the dehydration of the S-form of NAD(P)HX at the expense of ADP, which is converted to AMP. This allows the repair of both epimers of NAD(P)HX, a damaged form of NAD(P)H that is a result of enzymatic or heat-dependent hydration.</text>
</comment>
<name>A0ABQ0PFK2_9PROT</name>
<comment type="subunit">
    <text evidence="17">Homotetramer.</text>
</comment>
<dbReference type="Pfam" id="PF03853">
    <property type="entry name" value="YjeF_N"/>
    <property type="match status" value="1"/>
</dbReference>
<dbReference type="InterPro" id="IPR004443">
    <property type="entry name" value="YjeF_N_dom"/>
</dbReference>
<organism evidence="22 23">
    <name type="scientific">Komagataeibacter intermedius NRIC 0521</name>
    <dbReference type="NCBI Taxonomy" id="1307934"/>
    <lineage>
        <taxon>Bacteria</taxon>
        <taxon>Pseudomonadati</taxon>
        <taxon>Pseudomonadota</taxon>
        <taxon>Alphaproteobacteria</taxon>
        <taxon>Acetobacterales</taxon>
        <taxon>Acetobacteraceae</taxon>
        <taxon>Komagataeibacter</taxon>
    </lineage>
</organism>
<comment type="similarity">
    <text evidence="4 19">In the C-terminal section; belongs to the NnrD/CARKD family.</text>
</comment>
<evidence type="ECO:0000256" key="9">
    <source>
        <dbReference type="ARBA" id="ARBA00022958"/>
    </source>
</evidence>
<accession>A0ABQ0PFK2</accession>
<comment type="catalytic activity">
    <reaction evidence="1 18 19">
        <text>(6R)-NADHX = (6S)-NADHX</text>
        <dbReference type="Rhea" id="RHEA:32215"/>
        <dbReference type="ChEBI" id="CHEBI:64074"/>
        <dbReference type="ChEBI" id="CHEBI:64075"/>
        <dbReference type="EC" id="5.1.99.6"/>
    </reaction>
</comment>
<evidence type="ECO:0000256" key="4">
    <source>
        <dbReference type="ARBA" id="ARBA00009524"/>
    </source>
</evidence>
<comment type="catalytic activity">
    <reaction evidence="16 17 19">
        <text>(6S)-NADPHX + ADP = AMP + phosphate + NADPH + H(+)</text>
        <dbReference type="Rhea" id="RHEA:32235"/>
        <dbReference type="ChEBI" id="CHEBI:15378"/>
        <dbReference type="ChEBI" id="CHEBI:43474"/>
        <dbReference type="ChEBI" id="CHEBI:57783"/>
        <dbReference type="ChEBI" id="CHEBI:64076"/>
        <dbReference type="ChEBI" id="CHEBI:456215"/>
        <dbReference type="ChEBI" id="CHEBI:456216"/>
        <dbReference type="EC" id="4.2.1.136"/>
    </reaction>
</comment>
<keyword evidence="7 17" id="KW-0067">ATP-binding</keyword>
<evidence type="ECO:0000313" key="23">
    <source>
        <dbReference type="Proteomes" id="UP001061452"/>
    </source>
</evidence>
<keyword evidence="5 18" id="KW-0479">Metal-binding</keyword>
<dbReference type="InterPro" id="IPR017953">
    <property type="entry name" value="Carbohydrate_kinase_pred_CS"/>
</dbReference>
<feature type="binding site" evidence="17">
    <location>
        <position position="331"/>
    </location>
    <ligand>
        <name>(6S)-NADPHX</name>
        <dbReference type="ChEBI" id="CHEBI:64076"/>
    </ligand>
</feature>
<feature type="binding site" evidence="18">
    <location>
        <position position="85"/>
    </location>
    <ligand>
        <name>K(+)</name>
        <dbReference type="ChEBI" id="CHEBI:29103"/>
    </ligand>
</feature>
<evidence type="ECO:0000256" key="10">
    <source>
        <dbReference type="ARBA" id="ARBA00023027"/>
    </source>
</evidence>
<evidence type="ECO:0000256" key="19">
    <source>
        <dbReference type="PIRNR" id="PIRNR017184"/>
    </source>
</evidence>
<feature type="binding site" evidence="18">
    <location>
        <position position="176"/>
    </location>
    <ligand>
        <name>K(+)</name>
        <dbReference type="ChEBI" id="CHEBI:29103"/>
    </ligand>
</feature>
<comment type="similarity">
    <text evidence="17">Belongs to the NnrD/CARKD family.</text>
</comment>
<feature type="binding site" evidence="18">
    <location>
        <position position="173"/>
    </location>
    <ligand>
        <name>(6S)-NADPHX</name>
        <dbReference type="ChEBI" id="CHEBI:64076"/>
    </ligand>
</feature>
<keyword evidence="9 18" id="KW-0630">Potassium</keyword>
<dbReference type="InterPro" id="IPR036652">
    <property type="entry name" value="YjeF_N_dom_sf"/>
</dbReference>
<evidence type="ECO:0000259" key="20">
    <source>
        <dbReference type="PROSITE" id="PS51383"/>
    </source>
</evidence>
<evidence type="ECO:0000256" key="6">
    <source>
        <dbReference type="ARBA" id="ARBA00022741"/>
    </source>
</evidence>
<proteinExistence type="inferred from homology"/>
<feature type="binding site" evidence="18">
    <location>
        <begin position="84"/>
        <end position="88"/>
    </location>
    <ligand>
        <name>(6S)-NADPHX</name>
        <dbReference type="ChEBI" id="CHEBI:64076"/>
    </ligand>
</feature>
<evidence type="ECO:0000256" key="11">
    <source>
        <dbReference type="ARBA" id="ARBA00023235"/>
    </source>
</evidence>
<reference evidence="22" key="1">
    <citation type="submission" date="2013-04" db="EMBL/GenBank/DDBJ databases">
        <title>The genome sequencing project of 58 acetic acid bacteria.</title>
        <authorList>
            <person name="Okamoto-Kainuma A."/>
            <person name="Ishikawa M."/>
            <person name="Umino S."/>
            <person name="Koizumi Y."/>
            <person name="Shiwa Y."/>
            <person name="Yoshikawa H."/>
            <person name="Matsutani M."/>
            <person name="Matsushita K."/>
        </authorList>
    </citation>
    <scope>NUCLEOTIDE SEQUENCE</scope>
    <source>
        <strain evidence="22">NRIC 0521</strain>
    </source>
</reference>
<dbReference type="EC" id="4.2.1.136" evidence="19"/>
<dbReference type="NCBIfam" id="TIGR00197">
    <property type="entry name" value="yjeF_nterm"/>
    <property type="match status" value="1"/>
</dbReference>
<dbReference type="PIRSF" id="PIRSF017184">
    <property type="entry name" value="Nnr"/>
    <property type="match status" value="1"/>
</dbReference>
<comment type="cofactor">
    <cofactor evidence="18 19">
        <name>K(+)</name>
        <dbReference type="ChEBI" id="CHEBI:29103"/>
    </cofactor>
    <text evidence="18 19">Binds 1 potassium ion per subunit.</text>
</comment>
<dbReference type="HAMAP" id="MF_01965">
    <property type="entry name" value="NADHX_dehydratase"/>
    <property type="match status" value="1"/>
</dbReference>
<sequence>MRKATHAAKVAERGKDIMTMDETAHMAARHLLLPTPDEMGRIDAAAARHVPVATLMENAGRAVARAIRRHMRPCRVLVLCGPGNNGGDGYVTARRLAQEGWPVSVAAMAPPHPGGDAAAAAALWRGPVVAFTPENAARFDLVVDAVFGAGLSRDIGPDVACVLKAAPRVVAIDMPTGVDGATGAVRGYAPQVEMTVTFCRLKPGHLLLPGHTLCGRTVLADIGIGEDAVASVPIRTWHNAPGLWRTPACGPTSYKYSRGVVSICGGREMPGAARLSAAGARAAGAGLVRLAVGDSAEVYRMTAPPGLIVDSGALDALLQDSRRHVWVCGPGLSVGEVAATFPALVRAGRDVIADAGAFTMAAGQPDRLKGAAIITPHIGEFSRVFGRPGPDRVAAARQAAARTGAVTVMKGPDTIIASPDGRVAINSHATPMLGTAGSGDTLTGIIAALLAAGMPRWDAACAGVWMHGDAALHAGEWPIAEDFDRHLGATRARAEAAAQKVFS</sequence>
<dbReference type="PROSITE" id="PS51383">
    <property type="entry name" value="YJEF_C_3"/>
    <property type="match status" value="1"/>
</dbReference>
<dbReference type="CDD" id="cd01171">
    <property type="entry name" value="YXKO-related"/>
    <property type="match status" value="1"/>
</dbReference>
<dbReference type="HAMAP" id="MF_01966">
    <property type="entry name" value="NADHX_epimerase"/>
    <property type="match status" value="1"/>
</dbReference>
<feature type="domain" description="YjeF N-terminal" evidence="21">
    <location>
        <begin position="39"/>
        <end position="230"/>
    </location>
</feature>
<dbReference type="PROSITE" id="PS01050">
    <property type="entry name" value="YJEF_C_2"/>
    <property type="match status" value="1"/>
</dbReference>
<dbReference type="SUPFAM" id="SSF53613">
    <property type="entry name" value="Ribokinase-like"/>
    <property type="match status" value="1"/>
</dbReference>
<comment type="catalytic activity">
    <reaction evidence="15 17 19">
        <text>(6S)-NADHX + ADP = AMP + phosphate + NADH + H(+)</text>
        <dbReference type="Rhea" id="RHEA:32223"/>
        <dbReference type="ChEBI" id="CHEBI:15378"/>
        <dbReference type="ChEBI" id="CHEBI:43474"/>
        <dbReference type="ChEBI" id="CHEBI:57945"/>
        <dbReference type="ChEBI" id="CHEBI:64074"/>
        <dbReference type="ChEBI" id="CHEBI:456215"/>
        <dbReference type="ChEBI" id="CHEBI:456216"/>
        <dbReference type="EC" id="4.2.1.136"/>
    </reaction>
</comment>
<feature type="binding site" evidence="17">
    <location>
        <position position="272"/>
    </location>
    <ligand>
        <name>(6S)-NADPHX</name>
        <dbReference type="ChEBI" id="CHEBI:64076"/>
    </ligand>
</feature>
<feature type="binding site" evidence="18">
    <location>
        <begin position="148"/>
        <end position="154"/>
    </location>
    <ligand>
        <name>(6S)-NADPHX</name>
        <dbReference type="ChEBI" id="CHEBI:64076"/>
    </ligand>
</feature>
<evidence type="ECO:0000256" key="16">
    <source>
        <dbReference type="ARBA" id="ARBA00049209"/>
    </source>
</evidence>
<dbReference type="InterPro" id="IPR030677">
    <property type="entry name" value="Nnr"/>
</dbReference>
<keyword evidence="13" id="KW-0511">Multifunctional enzyme</keyword>
<comment type="cofactor">
    <cofactor evidence="17">
        <name>Mg(2+)</name>
        <dbReference type="ChEBI" id="CHEBI:18420"/>
    </cofactor>
</comment>
<evidence type="ECO:0000256" key="5">
    <source>
        <dbReference type="ARBA" id="ARBA00022723"/>
    </source>
</evidence>
<dbReference type="SUPFAM" id="SSF64153">
    <property type="entry name" value="YjeF N-terminal domain-like"/>
    <property type="match status" value="1"/>
</dbReference>
<comment type="function">
    <text evidence="17">Catalyzes the dehydration of the S-form of NAD(P)HX at the expense of ADP, which is converted to AMP. Together with NAD(P)HX epimerase, which catalyzes the epimerization of the S- and R-forms, the enzyme allows the repair of both epimers of NAD(P)HX, a damaged form of NAD(P)H that is a result of enzymatic or heat-dependent hydration.</text>
</comment>
<comment type="caution">
    <text evidence="22">The sequence shown here is derived from an EMBL/GenBank/DDBJ whole genome shotgun (WGS) entry which is preliminary data.</text>
</comment>
<comment type="caution">
    <text evidence="18">Lacks conserved residue(s) required for the propagation of feature annotation.</text>
</comment>
<evidence type="ECO:0000256" key="14">
    <source>
        <dbReference type="ARBA" id="ARBA00025153"/>
    </source>
</evidence>
<comment type="catalytic activity">
    <reaction evidence="2 18 19">
        <text>(6R)-NADPHX = (6S)-NADPHX</text>
        <dbReference type="Rhea" id="RHEA:32227"/>
        <dbReference type="ChEBI" id="CHEBI:64076"/>
        <dbReference type="ChEBI" id="CHEBI:64077"/>
        <dbReference type="EC" id="5.1.99.6"/>
    </reaction>
</comment>
<evidence type="ECO:0000259" key="21">
    <source>
        <dbReference type="PROSITE" id="PS51385"/>
    </source>
</evidence>
<keyword evidence="22" id="KW-0808">Transferase</keyword>
<evidence type="ECO:0000256" key="15">
    <source>
        <dbReference type="ARBA" id="ARBA00048238"/>
    </source>
</evidence>
<evidence type="ECO:0000256" key="1">
    <source>
        <dbReference type="ARBA" id="ARBA00000013"/>
    </source>
</evidence>
<feature type="binding site" evidence="17">
    <location>
        <begin position="410"/>
        <end position="414"/>
    </location>
    <ligand>
        <name>AMP</name>
        <dbReference type="ChEBI" id="CHEBI:456215"/>
    </ligand>
</feature>
<keyword evidence="23" id="KW-1185">Reference proteome</keyword>
<dbReference type="InterPro" id="IPR029056">
    <property type="entry name" value="Ribokinase-like"/>
</dbReference>
<protein>
    <recommendedName>
        <fullName evidence="19">Bifunctional NAD(P)H-hydrate repair enzyme</fullName>
    </recommendedName>
    <alternativeName>
        <fullName evidence="19">Nicotinamide nucleotide repair protein</fullName>
    </alternativeName>
    <domain>
        <recommendedName>
            <fullName evidence="19">ADP-dependent (S)-NAD(P)H-hydrate dehydratase</fullName>
            <ecNumber evidence="19">4.2.1.136</ecNumber>
        </recommendedName>
        <alternativeName>
            <fullName evidence="19">ADP-dependent NAD(P)HX dehydratase</fullName>
        </alternativeName>
    </domain>
    <domain>
        <recommendedName>
            <fullName evidence="19">NAD(P)H-hydrate epimerase</fullName>
            <ecNumber evidence="19">5.1.99.6</ecNumber>
        </recommendedName>
    </domain>
</protein>
<keyword evidence="22" id="KW-0418">Kinase</keyword>
<dbReference type="PANTHER" id="PTHR12592:SF0">
    <property type="entry name" value="ATP-DEPENDENT (S)-NAD(P)H-HYDRATE DEHYDRATASE"/>
    <property type="match status" value="1"/>
</dbReference>
<dbReference type="EC" id="5.1.99.6" evidence="19"/>
<comment type="similarity">
    <text evidence="18">Belongs to the NnrE/AIBP family.</text>
</comment>
<dbReference type="Gene3D" id="3.40.50.10260">
    <property type="entry name" value="YjeF N-terminal domain"/>
    <property type="match status" value="1"/>
</dbReference>
<evidence type="ECO:0000256" key="8">
    <source>
        <dbReference type="ARBA" id="ARBA00022857"/>
    </source>
</evidence>